<feature type="region of interest" description="Disordered" evidence="1">
    <location>
        <begin position="50"/>
        <end position="76"/>
    </location>
</feature>
<reference evidence="2 3" key="1">
    <citation type="journal article" date="2020" name="IScience">
        <title>Genome Sequencing of the Endangered Kingdonia uniflora (Circaeasteraceae, Ranunculales) Reveals Potential Mechanisms of Evolutionary Specialization.</title>
        <authorList>
            <person name="Sun Y."/>
            <person name="Deng T."/>
            <person name="Zhang A."/>
            <person name="Moore M.J."/>
            <person name="Landis J.B."/>
            <person name="Lin N."/>
            <person name="Zhang H."/>
            <person name="Zhang X."/>
            <person name="Huang J."/>
            <person name="Zhang X."/>
            <person name="Sun H."/>
            <person name="Wang H."/>
        </authorList>
    </citation>
    <scope>NUCLEOTIDE SEQUENCE [LARGE SCALE GENOMIC DNA]</scope>
    <source>
        <strain evidence="2">TB1705</strain>
        <tissue evidence="2">Leaf</tissue>
    </source>
</reference>
<gene>
    <name evidence="2" type="ORF">GIB67_004801</name>
</gene>
<name>A0A7J7LNK1_9MAGN</name>
<keyword evidence="3" id="KW-1185">Reference proteome</keyword>
<evidence type="ECO:0000256" key="1">
    <source>
        <dbReference type="SAM" id="MobiDB-lite"/>
    </source>
</evidence>
<dbReference type="EMBL" id="JACGCM010002137">
    <property type="protein sequence ID" value="KAF6144128.1"/>
    <property type="molecule type" value="Genomic_DNA"/>
</dbReference>
<evidence type="ECO:0000313" key="3">
    <source>
        <dbReference type="Proteomes" id="UP000541444"/>
    </source>
</evidence>
<sequence>MAFTNWKTQLRKDHYDIYYTDEERKNRRPKAVEKNDWNLFVDICSTAKEQEKREKGKRARSKMVSPHTTGRMDSAGKKEILAIL</sequence>
<evidence type="ECO:0000313" key="2">
    <source>
        <dbReference type="EMBL" id="KAF6144128.1"/>
    </source>
</evidence>
<dbReference type="Proteomes" id="UP000541444">
    <property type="component" value="Unassembled WGS sequence"/>
</dbReference>
<comment type="caution">
    <text evidence="2">The sequence shown here is derived from an EMBL/GenBank/DDBJ whole genome shotgun (WGS) entry which is preliminary data.</text>
</comment>
<dbReference type="OrthoDB" id="1913335at2759"/>
<proteinExistence type="predicted"/>
<dbReference type="AlphaFoldDB" id="A0A7J7LNK1"/>
<protein>
    <submittedName>
        <fullName evidence="2">Uncharacterized protein</fullName>
    </submittedName>
</protein>
<accession>A0A7J7LNK1</accession>
<organism evidence="2 3">
    <name type="scientific">Kingdonia uniflora</name>
    <dbReference type="NCBI Taxonomy" id="39325"/>
    <lineage>
        <taxon>Eukaryota</taxon>
        <taxon>Viridiplantae</taxon>
        <taxon>Streptophyta</taxon>
        <taxon>Embryophyta</taxon>
        <taxon>Tracheophyta</taxon>
        <taxon>Spermatophyta</taxon>
        <taxon>Magnoliopsida</taxon>
        <taxon>Ranunculales</taxon>
        <taxon>Circaeasteraceae</taxon>
        <taxon>Kingdonia</taxon>
    </lineage>
</organism>